<evidence type="ECO:0000313" key="2">
    <source>
        <dbReference type="EMBL" id="NWH07017.1"/>
    </source>
</evidence>
<accession>A0A850TFE8</accession>
<dbReference type="AlphaFoldDB" id="A0A850TFE8"/>
<feature type="non-terminal residue" evidence="2">
    <location>
        <position position="38"/>
    </location>
</feature>
<keyword evidence="3" id="KW-1185">Reference proteome</keyword>
<dbReference type="EMBL" id="JACADJ010000220">
    <property type="protein sequence ID" value="NWH07017.1"/>
    <property type="molecule type" value="Genomic_DNA"/>
</dbReference>
<name>A0A850TFE8_9BACT</name>
<evidence type="ECO:0000313" key="3">
    <source>
        <dbReference type="Proteomes" id="UP000553343"/>
    </source>
</evidence>
<protein>
    <submittedName>
        <fullName evidence="2">Rpn family recombination-promoting nuclease/putative transposase</fullName>
    </submittedName>
</protein>
<feature type="domain" description="Transposase (putative) YhgA-like" evidence="1">
    <location>
        <begin position="12"/>
        <end position="37"/>
    </location>
</feature>
<dbReference type="InterPro" id="IPR006842">
    <property type="entry name" value="Transposase_31"/>
</dbReference>
<dbReference type="Proteomes" id="UP000553343">
    <property type="component" value="Unassembled WGS sequence"/>
</dbReference>
<proteinExistence type="predicted"/>
<dbReference type="RefSeq" id="WP_178368444.1">
    <property type="nucleotide sequence ID" value="NZ_JACADJ010000220.1"/>
</dbReference>
<reference evidence="2 3" key="1">
    <citation type="submission" date="2020-06" db="EMBL/GenBank/DDBJ databases">
        <title>High-quality draft genome of sulfate reducer Desulfobacter latus type strain AcrS2 isolated from marine sediment.</title>
        <authorList>
            <person name="Hoppe M."/>
            <person name="Larsen C.K."/>
            <person name="Marshall I.P.G."/>
            <person name="Schramm A."/>
            <person name="Marietou A.G."/>
        </authorList>
    </citation>
    <scope>NUCLEOTIDE SEQUENCE [LARGE SCALE GENOMIC DNA]</scope>
    <source>
        <strain evidence="2 3">AcRS2</strain>
    </source>
</reference>
<evidence type="ECO:0000259" key="1">
    <source>
        <dbReference type="Pfam" id="PF04754"/>
    </source>
</evidence>
<dbReference type="Pfam" id="PF04754">
    <property type="entry name" value="Transposase_31"/>
    <property type="match status" value="1"/>
</dbReference>
<organism evidence="2 3">
    <name type="scientific">Desulfobacter latus</name>
    <dbReference type="NCBI Taxonomy" id="2292"/>
    <lineage>
        <taxon>Bacteria</taxon>
        <taxon>Pseudomonadati</taxon>
        <taxon>Thermodesulfobacteriota</taxon>
        <taxon>Desulfobacteria</taxon>
        <taxon>Desulfobacterales</taxon>
        <taxon>Desulfobacteraceae</taxon>
        <taxon>Desulfobacter</taxon>
    </lineage>
</organism>
<comment type="caution">
    <text evidence="2">The sequence shown here is derived from an EMBL/GenBank/DDBJ whole genome shotgun (WGS) entry which is preliminary data.</text>
</comment>
<sequence>MTDEKNNSKVVNPHDKVFREIYSDKENARSLLAGKLPD</sequence>
<gene>
    <name evidence="2" type="ORF">HXW94_18960</name>
</gene>